<proteinExistence type="predicted"/>
<reference evidence="19" key="1">
    <citation type="submission" date="2018-08" db="EMBL/GenBank/DDBJ databases">
        <authorList>
            <person name="Chevrot R."/>
        </authorList>
    </citation>
    <scope>NUCLEOTIDE SEQUENCE [LARGE SCALE GENOMIC DNA]</scope>
</reference>
<dbReference type="Pfam" id="PF02518">
    <property type="entry name" value="HATPase_c"/>
    <property type="match status" value="1"/>
</dbReference>
<comment type="subcellular location">
    <subcellularLocation>
        <location evidence="2">Cell membrane</location>
        <topology evidence="2">Multi-pass membrane protein</topology>
    </subcellularLocation>
</comment>
<evidence type="ECO:0000256" key="11">
    <source>
        <dbReference type="ARBA" id="ARBA00022989"/>
    </source>
</evidence>
<dbReference type="PANTHER" id="PTHR34220">
    <property type="entry name" value="SENSOR HISTIDINE KINASE YPDA"/>
    <property type="match status" value="1"/>
</dbReference>
<gene>
    <name evidence="18" type="primary">ypdA</name>
    <name evidence="18" type="ORF">PBLR_14727</name>
</gene>
<dbReference type="PANTHER" id="PTHR34220:SF7">
    <property type="entry name" value="SENSOR HISTIDINE KINASE YPDA"/>
    <property type="match status" value="1"/>
</dbReference>
<evidence type="ECO:0000313" key="18">
    <source>
        <dbReference type="EMBL" id="SYX86305.1"/>
    </source>
</evidence>
<evidence type="ECO:0000256" key="4">
    <source>
        <dbReference type="ARBA" id="ARBA00022475"/>
    </source>
</evidence>
<dbReference type="SUPFAM" id="SSF55874">
    <property type="entry name" value="ATPase domain of HSP90 chaperone/DNA topoisomerase II/histidine kinase"/>
    <property type="match status" value="1"/>
</dbReference>
<dbReference type="SUPFAM" id="SSF55781">
    <property type="entry name" value="GAF domain-like"/>
    <property type="match status" value="1"/>
</dbReference>
<evidence type="ECO:0000256" key="6">
    <source>
        <dbReference type="ARBA" id="ARBA00022679"/>
    </source>
</evidence>
<keyword evidence="10" id="KW-0067">ATP-binding</keyword>
<dbReference type="AlphaFoldDB" id="A0A383RGT7"/>
<keyword evidence="5" id="KW-0597">Phosphoprotein</keyword>
<evidence type="ECO:0000256" key="9">
    <source>
        <dbReference type="ARBA" id="ARBA00022777"/>
    </source>
</evidence>
<keyword evidence="6" id="KW-0808">Transferase</keyword>
<dbReference type="InterPro" id="IPR011620">
    <property type="entry name" value="Sig_transdc_His_kinase_LytS_TM"/>
</dbReference>
<dbReference type="GO" id="GO:0000155">
    <property type="term" value="F:phosphorelay sensor kinase activity"/>
    <property type="evidence" value="ECO:0007669"/>
    <property type="project" value="InterPro"/>
</dbReference>
<evidence type="ECO:0000256" key="10">
    <source>
        <dbReference type="ARBA" id="ARBA00022840"/>
    </source>
</evidence>
<dbReference type="InterPro" id="IPR003594">
    <property type="entry name" value="HATPase_dom"/>
</dbReference>
<evidence type="ECO:0000256" key="2">
    <source>
        <dbReference type="ARBA" id="ARBA00004651"/>
    </source>
</evidence>
<dbReference type="EC" id="2.7.13.3" evidence="3"/>
<keyword evidence="9 18" id="KW-0418">Kinase</keyword>
<feature type="domain" description="Signal transduction histidine kinase 5TM receptor LytS transmembrane region" evidence="17">
    <location>
        <begin position="23"/>
        <end position="186"/>
    </location>
</feature>
<keyword evidence="8" id="KW-0547">Nucleotide-binding</keyword>
<feature type="domain" description="Histidine kinase/HSP90-like ATPase" evidence="15">
    <location>
        <begin position="447"/>
        <end position="543"/>
    </location>
</feature>
<evidence type="ECO:0000313" key="19">
    <source>
        <dbReference type="Proteomes" id="UP000304148"/>
    </source>
</evidence>
<evidence type="ECO:0000256" key="1">
    <source>
        <dbReference type="ARBA" id="ARBA00000085"/>
    </source>
</evidence>
<dbReference type="GO" id="GO:0071555">
    <property type="term" value="P:cell wall organization"/>
    <property type="evidence" value="ECO:0007669"/>
    <property type="project" value="InterPro"/>
</dbReference>
<comment type="catalytic activity">
    <reaction evidence="1">
        <text>ATP + protein L-histidine = ADP + protein N-phospho-L-histidine.</text>
        <dbReference type="EC" id="2.7.13.3"/>
    </reaction>
</comment>
<keyword evidence="7 14" id="KW-0812">Transmembrane</keyword>
<accession>A0A383RGT7</accession>
<dbReference type="GO" id="GO:0005886">
    <property type="term" value="C:plasma membrane"/>
    <property type="evidence" value="ECO:0007669"/>
    <property type="project" value="UniProtKB-SubCell"/>
</dbReference>
<evidence type="ECO:0000256" key="5">
    <source>
        <dbReference type="ARBA" id="ARBA00022553"/>
    </source>
</evidence>
<name>A0A383RGT7_PAEAL</name>
<evidence type="ECO:0000256" key="13">
    <source>
        <dbReference type="ARBA" id="ARBA00023136"/>
    </source>
</evidence>
<dbReference type="InterPro" id="IPR036890">
    <property type="entry name" value="HATPase_C_sf"/>
</dbReference>
<feature type="transmembrane region" description="Helical" evidence="14">
    <location>
        <begin position="70"/>
        <end position="90"/>
    </location>
</feature>
<dbReference type="EMBL" id="LS992241">
    <property type="protein sequence ID" value="SYX86305.1"/>
    <property type="molecule type" value="Genomic_DNA"/>
</dbReference>
<keyword evidence="11 14" id="KW-1133">Transmembrane helix</keyword>
<evidence type="ECO:0000259" key="16">
    <source>
        <dbReference type="Pfam" id="PF06580"/>
    </source>
</evidence>
<dbReference type="InterPro" id="IPR029016">
    <property type="entry name" value="GAF-like_dom_sf"/>
</dbReference>
<feature type="transmembrane region" description="Helical" evidence="14">
    <location>
        <begin position="132"/>
        <end position="155"/>
    </location>
</feature>
<feature type="transmembrane region" description="Helical" evidence="14">
    <location>
        <begin position="96"/>
        <end position="120"/>
    </location>
</feature>
<keyword evidence="12" id="KW-0902">Two-component regulatory system</keyword>
<keyword evidence="4" id="KW-1003">Cell membrane</keyword>
<dbReference type="GO" id="GO:0005524">
    <property type="term" value="F:ATP binding"/>
    <property type="evidence" value="ECO:0007669"/>
    <property type="project" value="UniProtKB-KW"/>
</dbReference>
<dbReference type="RefSeq" id="WP_138188309.1">
    <property type="nucleotide sequence ID" value="NZ_LS992241.1"/>
</dbReference>
<evidence type="ECO:0000259" key="17">
    <source>
        <dbReference type="Pfam" id="PF07694"/>
    </source>
</evidence>
<feature type="transmembrane region" description="Helical" evidence="14">
    <location>
        <begin position="40"/>
        <end position="58"/>
    </location>
</feature>
<evidence type="ECO:0000256" key="7">
    <source>
        <dbReference type="ARBA" id="ARBA00022692"/>
    </source>
</evidence>
<dbReference type="Gene3D" id="3.30.565.10">
    <property type="entry name" value="Histidine kinase-like ATPase, C-terminal domain"/>
    <property type="match status" value="1"/>
</dbReference>
<dbReference type="Gene3D" id="3.30.450.40">
    <property type="match status" value="1"/>
</dbReference>
<sequence length="547" mass="61164">MLLQLFERAALLLIILFFLTRIPSFKQILQKESLTTKEFAVVTLLFCTFALFGTYSGIDVEGSLVNVRIIVITAGGILFGPWVGLVVGVVSGIHRYLIDIGGVTSIPCLITSIIAGLVSGYIHLRTPKAKRWFIGILAGMACEALTMLLIIFMAQPTTLGNEIVSRIATPMILGQLNVGLIILLIQNVESEREGIAALQAKLALDIANKTLPYFRSINTESLHKICSIIKEDIQADAVAITDSSSVLAYVGFGEDRYQLRHEIISDMTKQTIRSGEFMISNHALDDAMPGIQSLLIIPLKEREEVTGTLKIYYRKAHKITYPLQTMAVGLSQIISTLMEVSRVEEIKEMANKAELKALQTTIQPHFLFNALNAIGSSIRTRPDQARELIVNLSGYLRYNLELTDELIDIHKELEQVRNYVEIEKARFGNRLHVVYDVDEVAVKIPSLIIQPLVENAIVHGILKERGPGTVTIYVKDTEEYIRIGVRDTGVGIREDIIKQVIEERVPPNHIGLFNVYKRVKLIFGHGVTMERLDQGTNIFFDIQKETR</sequence>
<evidence type="ECO:0000256" key="14">
    <source>
        <dbReference type="SAM" id="Phobius"/>
    </source>
</evidence>
<keyword evidence="13 14" id="KW-0472">Membrane</keyword>
<dbReference type="InterPro" id="IPR050640">
    <property type="entry name" value="Bact_2-comp_sensor_kinase"/>
</dbReference>
<organism evidence="18 19">
    <name type="scientific">Paenibacillus alvei</name>
    <name type="common">Bacillus alvei</name>
    <dbReference type="NCBI Taxonomy" id="44250"/>
    <lineage>
        <taxon>Bacteria</taxon>
        <taxon>Bacillati</taxon>
        <taxon>Bacillota</taxon>
        <taxon>Bacilli</taxon>
        <taxon>Bacillales</taxon>
        <taxon>Paenibacillaceae</taxon>
        <taxon>Paenibacillus</taxon>
    </lineage>
</organism>
<evidence type="ECO:0000256" key="12">
    <source>
        <dbReference type="ARBA" id="ARBA00023012"/>
    </source>
</evidence>
<evidence type="ECO:0000256" key="8">
    <source>
        <dbReference type="ARBA" id="ARBA00022741"/>
    </source>
</evidence>
<dbReference type="Gene3D" id="1.10.1760.20">
    <property type="match status" value="1"/>
</dbReference>
<protein>
    <recommendedName>
        <fullName evidence="3">histidine kinase</fullName>
        <ecNumber evidence="3">2.7.13.3</ecNumber>
    </recommendedName>
</protein>
<dbReference type="Proteomes" id="UP000304148">
    <property type="component" value="Chromosome"/>
</dbReference>
<dbReference type="Pfam" id="PF06580">
    <property type="entry name" value="His_kinase"/>
    <property type="match status" value="1"/>
</dbReference>
<dbReference type="Pfam" id="PF07694">
    <property type="entry name" value="5TM-5TMR_LYT"/>
    <property type="match status" value="1"/>
</dbReference>
<evidence type="ECO:0000259" key="15">
    <source>
        <dbReference type="Pfam" id="PF02518"/>
    </source>
</evidence>
<evidence type="ECO:0000256" key="3">
    <source>
        <dbReference type="ARBA" id="ARBA00012438"/>
    </source>
</evidence>
<feature type="domain" description="Signal transduction histidine kinase internal region" evidence="16">
    <location>
        <begin position="353"/>
        <end position="431"/>
    </location>
</feature>
<dbReference type="InterPro" id="IPR010559">
    <property type="entry name" value="Sig_transdc_His_kin_internal"/>
</dbReference>